<dbReference type="EMBL" id="VOHW01000012">
    <property type="protein sequence ID" value="TWV59833.1"/>
    <property type="molecule type" value="Genomic_DNA"/>
</dbReference>
<dbReference type="SUPFAM" id="SSF51161">
    <property type="entry name" value="Trimeric LpxA-like enzymes"/>
    <property type="match status" value="1"/>
</dbReference>
<proteinExistence type="predicted"/>
<reference evidence="1 2" key="1">
    <citation type="submission" date="2019-07" db="EMBL/GenBank/DDBJ databases">
        <title>Genome sequencing of Parabacteroides distasonis iSURF_7.</title>
        <authorList>
            <person name="Degefu H.N."/>
            <person name="Ruoff K.L."/>
            <person name="Price C.E."/>
            <person name="Valls R.A."/>
            <person name="O'Toole G.A."/>
        </authorList>
    </citation>
    <scope>NUCLEOTIDE SEQUENCE [LARGE SCALE GENOMIC DNA]</scope>
    <source>
        <strain evidence="1 2">CFPLTA003_1B</strain>
    </source>
</reference>
<evidence type="ECO:0000313" key="1">
    <source>
        <dbReference type="EMBL" id="TWV59833.1"/>
    </source>
</evidence>
<evidence type="ECO:0000313" key="2">
    <source>
        <dbReference type="Proteomes" id="UP000315827"/>
    </source>
</evidence>
<gene>
    <name evidence="1" type="ORF">FSA05_17215</name>
</gene>
<name>A0A5C6KAX7_PARDI</name>
<dbReference type="Gene3D" id="2.160.10.10">
    <property type="entry name" value="Hexapeptide repeat proteins"/>
    <property type="match status" value="1"/>
</dbReference>
<protein>
    <submittedName>
        <fullName evidence="1">Uncharacterized protein</fullName>
    </submittedName>
</protein>
<sequence>MIHSLADVQSKKIGTGTRIRQFCVVLPEATIGANCNICIQVLIFFHSQLIRKKEVA</sequence>
<dbReference type="InterPro" id="IPR011004">
    <property type="entry name" value="Trimer_LpxA-like_sf"/>
</dbReference>
<dbReference type="AlphaFoldDB" id="A0A5C6KAX7"/>
<dbReference type="Proteomes" id="UP000315827">
    <property type="component" value="Unassembled WGS sequence"/>
</dbReference>
<organism evidence="1 2">
    <name type="scientific">Parabacteroides distasonis</name>
    <dbReference type="NCBI Taxonomy" id="823"/>
    <lineage>
        <taxon>Bacteria</taxon>
        <taxon>Pseudomonadati</taxon>
        <taxon>Bacteroidota</taxon>
        <taxon>Bacteroidia</taxon>
        <taxon>Bacteroidales</taxon>
        <taxon>Tannerellaceae</taxon>
        <taxon>Parabacteroides</taxon>
    </lineage>
</organism>
<comment type="caution">
    <text evidence="1">The sequence shown here is derived from an EMBL/GenBank/DDBJ whole genome shotgun (WGS) entry which is preliminary data.</text>
</comment>
<accession>A0A5C6KAX7</accession>